<accession>A0AAD5VBQ9</accession>
<sequence>MFNLPEMYLKDLGRLSHKQPNERSRVWAEVLEEVIRGWADTSGRAAFVIAASLASLAVPPSLQSSFVTGSSLTAIVLSAGCLGIGTLLTRILSNLNQEDEEVQRNVVEWLLESPSARRKIATQFSIPGALLWWGSASLGSGTLYMCFINTNTATRVIASVALLTIGLALYSIARSNFLDVVLEKSGNQDAMVQSTFFQEPCTMLAP</sequence>
<name>A0AAD5VBQ9_9APHY</name>
<organism evidence="2 3">
    <name type="scientific">Meripilus lineatus</name>
    <dbReference type="NCBI Taxonomy" id="2056292"/>
    <lineage>
        <taxon>Eukaryota</taxon>
        <taxon>Fungi</taxon>
        <taxon>Dikarya</taxon>
        <taxon>Basidiomycota</taxon>
        <taxon>Agaricomycotina</taxon>
        <taxon>Agaricomycetes</taxon>
        <taxon>Polyporales</taxon>
        <taxon>Meripilaceae</taxon>
        <taxon>Meripilus</taxon>
    </lineage>
</organism>
<gene>
    <name evidence="2" type="ORF">NLI96_g810</name>
</gene>
<evidence type="ECO:0000313" key="2">
    <source>
        <dbReference type="EMBL" id="KAJ3491317.1"/>
    </source>
</evidence>
<feature type="transmembrane region" description="Helical" evidence="1">
    <location>
        <begin position="68"/>
        <end position="88"/>
    </location>
</feature>
<feature type="transmembrane region" description="Helical" evidence="1">
    <location>
        <begin position="129"/>
        <end position="150"/>
    </location>
</feature>
<evidence type="ECO:0000313" key="3">
    <source>
        <dbReference type="Proteomes" id="UP001212997"/>
    </source>
</evidence>
<feature type="transmembrane region" description="Helical" evidence="1">
    <location>
        <begin position="156"/>
        <end position="173"/>
    </location>
</feature>
<reference evidence="2" key="1">
    <citation type="submission" date="2022-07" db="EMBL/GenBank/DDBJ databases">
        <title>Genome Sequence of Physisporinus lineatus.</title>
        <authorList>
            <person name="Buettner E."/>
        </authorList>
    </citation>
    <scope>NUCLEOTIDE SEQUENCE</scope>
    <source>
        <strain evidence="2">VT162</strain>
    </source>
</reference>
<keyword evidence="1" id="KW-0812">Transmembrane</keyword>
<dbReference type="AlphaFoldDB" id="A0AAD5VBQ9"/>
<dbReference type="EMBL" id="JANAWD010000014">
    <property type="protein sequence ID" value="KAJ3491317.1"/>
    <property type="molecule type" value="Genomic_DNA"/>
</dbReference>
<protein>
    <submittedName>
        <fullName evidence="2">Uncharacterized protein</fullName>
    </submittedName>
</protein>
<keyword evidence="3" id="KW-1185">Reference proteome</keyword>
<dbReference type="Proteomes" id="UP001212997">
    <property type="component" value="Unassembled WGS sequence"/>
</dbReference>
<keyword evidence="1" id="KW-0472">Membrane</keyword>
<keyword evidence="1" id="KW-1133">Transmembrane helix</keyword>
<evidence type="ECO:0000256" key="1">
    <source>
        <dbReference type="SAM" id="Phobius"/>
    </source>
</evidence>
<proteinExistence type="predicted"/>
<comment type="caution">
    <text evidence="2">The sequence shown here is derived from an EMBL/GenBank/DDBJ whole genome shotgun (WGS) entry which is preliminary data.</text>
</comment>